<comment type="similarity">
    <text evidence="1">Belongs to the RutC family.</text>
</comment>
<gene>
    <name evidence="2" type="ORF">IAA07_05110</name>
</gene>
<reference evidence="2" key="1">
    <citation type="journal article" date="2021" name="PeerJ">
        <title>Extensive microbial diversity within the chicken gut microbiome revealed by metagenomics and culture.</title>
        <authorList>
            <person name="Gilroy R."/>
            <person name="Ravi A."/>
            <person name="Getino M."/>
            <person name="Pursley I."/>
            <person name="Horton D.L."/>
            <person name="Alikhan N.F."/>
            <person name="Baker D."/>
            <person name="Gharbi K."/>
            <person name="Hall N."/>
            <person name="Watson M."/>
            <person name="Adriaenssens E.M."/>
            <person name="Foster-Nyarko E."/>
            <person name="Jarju S."/>
            <person name="Secka A."/>
            <person name="Antonio M."/>
            <person name="Oren A."/>
            <person name="Chaudhuri R.R."/>
            <person name="La Ragione R."/>
            <person name="Hildebrand F."/>
            <person name="Pallen M.J."/>
        </authorList>
    </citation>
    <scope>NUCLEOTIDE SEQUENCE</scope>
    <source>
        <strain evidence="2">CHK178-16964</strain>
    </source>
</reference>
<dbReference type="AlphaFoldDB" id="A0A9D2HHG9"/>
<dbReference type="InterPro" id="IPR006056">
    <property type="entry name" value="RidA"/>
</dbReference>
<evidence type="ECO:0000256" key="1">
    <source>
        <dbReference type="ARBA" id="ARBA00010552"/>
    </source>
</evidence>
<evidence type="ECO:0000313" key="3">
    <source>
        <dbReference type="Proteomes" id="UP000823900"/>
    </source>
</evidence>
<dbReference type="PANTHER" id="PTHR11803">
    <property type="entry name" value="2-IMINOBUTANOATE/2-IMINOPROPANOATE DEAMINASE RIDA"/>
    <property type="match status" value="1"/>
</dbReference>
<dbReference type="CDD" id="cd00448">
    <property type="entry name" value="YjgF_YER057c_UK114_family"/>
    <property type="match status" value="1"/>
</dbReference>
<sequence>MKKLINSAKAPAAAGPYSQAIAADRFVFVSGQLPVDPATGSIPEGIEAQANASLSNVKAVLEAAGCTLNDVVKTTVFLSDMGNFSVVNEIYAGYFGEPFPARSCFQVAKLPKDALVEVEAIAVLP</sequence>
<accession>A0A9D2HHG9</accession>
<name>A0A9D2HHG9_9FIRM</name>
<comment type="caution">
    <text evidence="2">The sequence shown here is derived from an EMBL/GenBank/DDBJ whole genome shotgun (WGS) entry which is preliminary data.</text>
</comment>
<dbReference type="Gene3D" id="3.30.1330.40">
    <property type="entry name" value="RutC-like"/>
    <property type="match status" value="1"/>
</dbReference>
<reference evidence="2" key="2">
    <citation type="submission" date="2021-04" db="EMBL/GenBank/DDBJ databases">
        <authorList>
            <person name="Gilroy R."/>
        </authorList>
    </citation>
    <scope>NUCLEOTIDE SEQUENCE</scope>
    <source>
        <strain evidence="2">CHK178-16964</strain>
    </source>
</reference>
<dbReference type="SUPFAM" id="SSF55298">
    <property type="entry name" value="YjgF-like"/>
    <property type="match status" value="1"/>
</dbReference>
<evidence type="ECO:0000313" key="2">
    <source>
        <dbReference type="EMBL" id="HJA70947.1"/>
    </source>
</evidence>
<protein>
    <submittedName>
        <fullName evidence="2">RidA family protein</fullName>
    </submittedName>
</protein>
<dbReference type="FunFam" id="3.30.1330.40:FF:000001">
    <property type="entry name" value="L-PSP family endoribonuclease"/>
    <property type="match status" value="1"/>
</dbReference>
<dbReference type="EMBL" id="DWZA01000048">
    <property type="protein sequence ID" value="HJA70947.1"/>
    <property type="molecule type" value="Genomic_DNA"/>
</dbReference>
<dbReference type="Proteomes" id="UP000823900">
    <property type="component" value="Unassembled WGS sequence"/>
</dbReference>
<organism evidence="2 3">
    <name type="scientific">Candidatus Lachnoclostridium stercoravium</name>
    <dbReference type="NCBI Taxonomy" id="2838633"/>
    <lineage>
        <taxon>Bacteria</taxon>
        <taxon>Bacillati</taxon>
        <taxon>Bacillota</taxon>
        <taxon>Clostridia</taxon>
        <taxon>Lachnospirales</taxon>
        <taxon>Lachnospiraceae</taxon>
    </lineage>
</organism>
<dbReference type="PANTHER" id="PTHR11803:SF39">
    <property type="entry name" value="2-IMINOBUTANOATE_2-IMINOPROPANOATE DEAMINASE"/>
    <property type="match status" value="1"/>
</dbReference>
<dbReference type="GO" id="GO:0019239">
    <property type="term" value="F:deaminase activity"/>
    <property type="evidence" value="ECO:0007669"/>
    <property type="project" value="TreeGrafter"/>
</dbReference>
<proteinExistence type="inferred from homology"/>
<dbReference type="GO" id="GO:0005829">
    <property type="term" value="C:cytosol"/>
    <property type="evidence" value="ECO:0007669"/>
    <property type="project" value="TreeGrafter"/>
</dbReference>
<dbReference type="InterPro" id="IPR006175">
    <property type="entry name" value="YjgF/YER057c/UK114"/>
</dbReference>
<dbReference type="Pfam" id="PF01042">
    <property type="entry name" value="Ribonuc_L-PSP"/>
    <property type="match status" value="1"/>
</dbReference>
<dbReference type="NCBIfam" id="TIGR00004">
    <property type="entry name" value="Rid family detoxifying hydrolase"/>
    <property type="match status" value="1"/>
</dbReference>
<dbReference type="InterPro" id="IPR035959">
    <property type="entry name" value="RutC-like_sf"/>
</dbReference>